<accession>A0AAV9X837</accession>
<name>A0AAV9X837_9PEZI</name>
<keyword evidence="2" id="KW-1185">Reference proteome</keyword>
<dbReference type="EMBL" id="JAVHJO010000009">
    <property type="protein sequence ID" value="KAK6537217.1"/>
    <property type="molecule type" value="Genomic_DNA"/>
</dbReference>
<evidence type="ECO:0000313" key="1">
    <source>
        <dbReference type="EMBL" id="KAK6537217.1"/>
    </source>
</evidence>
<protein>
    <submittedName>
        <fullName evidence="1">Uncharacterized protein</fullName>
    </submittedName>
</protein>
<proteinExistence type="predicted"/>
<evidence type="ECO:0000313" key="2">
    <source>
        <dbReference type="Proteomes" id="UP001365542"/>
    </source>
</evidence>
<organism evidence="1 2">
    <name type="scientific">Orbilia ellipsospora</name>
    <dbReference type="NCBI Taxonomy" id="2528407"/>
    <lineage>
        <taxon>Eukaryota</taxon>
        <taxon>Fungi</taxon>
        <taxon>Dikarya</taxon>
        <taxon>Ascomycota</taxon>
        <taxon>Pezizomycotina</taxon>
        <taxon>Orbiliomycetes</taxon>
        <taxon>Orbiliales</taxon>
        <taxon>Orbiliaceae</taxon>
        <taxon>Orbilia</taxon>
    </lineage>
</organism>
<gene>
    <name evidence="1" type="ORF">TWF694_011414</name>
</gene>
<dbReference type="Proteomes" id="UP001365542">
    <property type="component" value="Unassembled WGS sequence"/>
</dbReference>
<comment type="caution">
    <text evidence="1">The sequence shown here is derived from an EMBL/GenBank/DDBJ whole genome shotgun (WGS) entry which is preliminary data.</text>
</comment>
<dbReference type="AlphaFoldDB" id="A0AAV9X837"/>
<reference evidence="1 2" key="1">
    <citation type="submission" date="2019-10" db="EMBL/GenBank/DDBJ databases">
        <authorList>
            <person name="Palmer J.M."/>
        </authorList>
    </citation>
    <scope>NUCLEOTIDE SEQUENCE [LARGE SCALE GENOMIC DNA]</scope>
    <source>
        <strain evidence="1 2">TWF694</strain>
    </source>
</reference>
<sequence length="123" mass="14955">MLELALPFTRGTWESTVTYPVDWKFSGVKDRFYRECEMCPEFALVKTIPLQDVTTTINGPLEFPLDRGRYVWECLDDDEPICWWWIREFDGENYIEEMAVRGFKYVRPPKRRWPPNWRNFESF</sequence>